<evidence type="ECO:0000256" key="2">
    <source>
        <dbReference type="ARBA" id="ARBA00023043"/>
    </source>
</evidence>
<gene>
    <name evidence="4" type="ORF">H8K55_08335</name>
</gene>
<evidence type="ECO:0000313" key="4">
    <source>
        <dbReference type="EMBL" id="MBC3873592.1"/>
    </source>
</evidence>
<dbReference type="Pfam" id="PF00023">
    <property type="entry name" value="Ank"/>
    <property type="match status" value="1"/>
</dbReference>
<feature type="repeat" description="ANK" evidence="3">
    <location>
        <begin position="47"/>
        <end position="79"/>
    </location>
</feature>
<dbReference type="SUPFAM" id="SSF48403">
    <property type="entry name" value="Ankyrin repeat"/>
    <property type="match status" value="1"/>
</dbReference>
<sequence length="221" mass="24091">MQNISDTIIDDDAARLSQLLRDDPSLASQRFNSDQLFNEKIFHWIYIGDTPLHLAAAGYRVHLIQALLRAGADPNASNRRGGTALHYACDGFISGPDYDAQQQVITLKLLLDAGAHINAQDKNGASALHRASRTRCADAVKFLLSAGADPYLRNTSGSSAFHLAVQTTGRGGSGKPEAKEAQQHIIEAFLQHGVSIELRDGKCQTVLECAQSEWVREILTR</sequence>
<accession>A0ABR6YBI0</accession>
<dbReference type="InterPro" id="IPR036770">
    <property type="entry name" value="Ankyrin_rpt-contain_sf"/>
</dbReference>
<feature type="repeat" description="ANK" evidence="3">
    <location>
        <begin position="80"/>
        <end position="122"/>
    </location>
</feature>
<keyword evidence="5" id="KW-1185">Reference proteome</keyword>
<dbReference type="EMBL" id="JACOGA010000006">
    <property type="protein sequence ID" value="MBC3873592.1"/>
    <property type="molecule type" value="Genomic_DNA"/>
</dbReference>
<dbReference type="PRINTS" id="PR01415">
    <property type="entry name" value="ANKYRIN"/>
</dbReference>
<comment type="caution">
    <text evidence="4">The sequence shown here is derived from an EMBL/GenBank/DDBJ whole genome shotgun (WGS) entry which is preliminary data.</text>
</comment>
<dbReference type="Pfam" id="PF13857">
    <property type="entry name" value="Ank_5"/>
    <property type="match status" value="1"/>
</dbReference>
<dbReference type="PANTHER" id="PTHR24124:SF14">
    <property type="entry name" value="CHROMOSOME UNDETERMINED SCAFFOLD_25, WHOLE GENOME SHOTGUN SEQUENCE"/>
    <property type="match status" value="1"/>
</dbReference>
<dbReference type="Proteomes" id="UP000624279">
    <property type="component" value="Unassembled WGS sequence"/>
</dbReference>
<evidence type="ECO:0000256" key="1">
    <source>
        <dbReference type="ARBA" id="ARBA00022737"/>
    </source>
</evidence>
<dbReference type="PROSITE" id="PS50088">
    <property type="entry name" value="ANK_REPEAT"/>
    <property type="match status" value="3"/>
</dbReference>
<keyword evidence="1" id="KW-0677">Repeat</keyword>
<dbReference type="PANTHER" id="PTHR24124">
    <property type="entry name" value="ANKYRIN REPEAT FAMILY A"/>
    <property type="match status" value="1"/>
</dbReference>
<name>A0ABR6YBI0_9BURK</name>
<reference evidence="4 5" key="1">
    <citation type="submission" date="2020-08" db="EMBL/GenBank/DDBJ databases">
        <title>Novel species isolated from subtropical streams in China.</title>
        <authorList>
            <person name="Lu H."/>
        </authorList>
    </citation>
    <scope>NUCLEOTIDE SEQUENCE [LARGE SCALE GENOMIC DNA]</scope>
    <source>
        <strain evidence="4 5">LX15W</strain>
    </source>
</reference>
<organism evidence="4 5">
    <name type="scientific">Undibacterium flavidum</name>
    <dbReference type="NCBI Taxonomy" id="2762297"/>
    <lineage>
        <taxon>Bacteria</taxon>
        <taxon>Pseudomonadati</taxon>
        <taxon>Pseudomonadota</taxon>
        <taxon>Betaproteobacteria</taxon>
        <taxon>Burkholderiales</taxon>
        <taxon>Oxalobacteraceae</taxon>
        <taxon>Undibacterium</taxon>
    </lineage>
</organism>
<proteinExistence type="predicted"/>
<dbReference type="Gene3D" id="1.25.40.20">
    <property type="entry name" value="Ankyrin repeat-containing domain"/>
    <property type="match status" value="2"/>
</dbReference>
<dbReference type="SMART" id="SM00248">
    <property type="entry name" value="ANK"/>
    <property type="match status" value="4"/>
</dbReference>
<evidence type="ECO:0000256" key="3">
    <source>
        <dbReference type="PROSITE-ProRule" id="PRU00023"/>
    </source>
</evidence>
<dbReference type="InterPro" id="IPR002110">
    <property type="entry name" value="Ankyrin_rpt"/>
</dbReference>
<evidence type="ECO:0000313" key="5">
    <source>
        <dbReference type="Proteomes" id="UP000624279"/>
    </source>
</evidence>
<protein>
    <submittedName>
        <fullName evidence="4">Ankyrin repeat domain-containing protein</fullName>
    </submittedName>
</protein>
<dbReference type="RefSeq" id="WP_186941616.1">
    <property type="nucleotide sequence ID" value="NZ_JACOGA010000006.1"/>
</dbReference>
<feature type="repeat" description="ANK" evidence="3">
    <location>
        <begin position="123"/>
        <end position="155"/>
    </location>
</feature>
<dbReference type="PROSITE" id="PS50297">
    <property type="entry name" value="ANK_REP_REGION"/>
    <property type="match status" value="2"/>
</dbReference>
<keyword evidence="2 3" id="KW-0040">ANK repeat</keyword>